<dbReference type="InterPro" id="IPR039568">
    <property type="entry name" value="Peptidase_MA-like_dom"/>
</dbReference>
<protein>
    <recommendedName>
        <fullName evidence="2">Peptidase MA-like domain-containing protein</fullName>
    </recommendedName>
</protein>
<accession>A0A3D3R2W7</accession>
<evidence type="ECO:0000313" key="4">
    <source>
        <dbReference type="Proteomes" id="UP000263642"/>
    </source>
</evidence>
<comment type="caution">
    <text evidence="3">The sequence shown here is derived from an EMBL/GenBank/DDBJ whole genome shotgun (WGS) entry which is preliminary data.</text>
</comment>
<reference evidence="3 4" key="1">
    <citation type="journal article" date="2018" name="Nat. Biotechnol.">
        <title>A standardized bacterial taxonomy based on genome phylogeny substantially revises the tree of life.</title>
        <authorList>
            <person name="Parks D.H."/>
            <person name="Chuvochina M."/>
            <person name="Waite D.W."/>
            <person name="Rinke C."/>
            <person name="Skarshewski A."/>
            <person name="Chaumeil P.A."/>
            <person name="Hugenholtz P."/>
        </authorList>
    </citation>
    <scope>NUCLEOTIDE SEQUENCE [LARGE SCALE GENOMIC DNA]</scope>
    <source>
        <strain evidence="3">UBA9375</strain>
    </source>
</reference>
<dbReference type="PROSITE" id="PS50005">
    <property type="entry name" value="TPR"/>
    <property type="match status" value="1"/>
</dbReference>
<dbReference type="EMBL" id="DQAY01000055">
    <property type="protein sequence ID" value="HCO23214.1"/>
    <property type="molecule type" value="Genomic_DNA"/>
</dbReference>
<proteinExistence type="predicted"/>
<keyword evidence="1" id="KW-0802">TPR repeat</keyword>
<evidence type="ECO:0000259" key="2">
    <source>
        <dbReference type="Pfam" id="PF13485"/>
    </source>
</evidence>
<feature type="repeat" description="TPR" evidence="1">
    <location>
        <begin position="209"/>
        <end position="242"/>
    </location>
</feature>
<dbReference type="Gene3D" id="1.25.40.10">
    <property type="entry name" value="Tetratricopeptide repeat domain"/>
    <property type="match status" value="2"/>
</dbReference>
<gene>
    <name evidence="3" type="ORF">DIT97_09200</name>
</gene>
<name>A0A3D3R2W7_9PLAN</name>
<dbReference type="Pfam" id="PF13432">
    <property type="entry name" value="TPR_16"/>
    <property type="match status" value="1"/>
</dbReference>
<dbReference type="Pfam" id="PF13485">
    <property type="entry name" value="Peptidase_MA_2"/>
    <property type="match status" value="1"/>
</dbReference>
<dbReference type="SUPFAM" id="SSF48452">
    <property type="entry name" value="TPR-like"/>
    <property type="match status" value="3"/>
</dbReference>
<sequence>MITKFVSCIGLSQGRAHMQRVHRFEFELELSAACLKRLFHKKLVNRTLSLFAFLILTLFSQTSLYANEQEVCEQLLNSGQYQTCIKKTEAAILKKTYGSEWPLLKAKAELAVGQYAEAQQTIDAGLKRYSWSLPLRLKAYEIYQLNNEHQAAEEFLNSIHELASRSAWRYTDASSLIALGQASLLKKADPALVLESFYDRAIREYPKQKDAYLASGNLALSKRDFILAQEIFEAAIKIIPEDTDLLFGLAKALQTGNPERSEKLMSQVLSINPHYIPVHLEQIYRCLHSEQYSEAQQRLEVVLDINPHQAEAWSCLAVIAHFEHRPHDETAFYWQALSHHDQNPQVDYQIGKALSEHYRFSEGAAYQRQALQKDSDFIPARIQLAQDELRLGREVSGWEHALQAHQQDGYDTTIFNLLELKDQLASFKTLEDDTFIVRMESREAEVYGQEVLNLLHEAKQVLCKKYELELNQKITVEIFPNPDDFAVRTFGMPAVSGYLGVCFGKVITANSPASQAEHPTNWQSVLWHEFCHVVTLELTKNKMPRWISEGLSVYEERQKNPHWGETMIPQYRDMILKGETTPISELSSAFLNPKSSLHIQFAYYQSSMVVEYLINEFGFEAIKLILNDLRIGIPVNVAIERRTKTLGELELDFATYMKTEAENFAPSVDWSEQDLTALTSDDTKRFDDWIRKHPYHFQGLMAYARILEEENRTAELETTLKKLAELYPQYTGADNACLRLAELYQKQERFDLEQSYLEQHATWNPNALSVFQRLAILYQQQENWESVYQACQAANAVNPLDQETQLLLANACIQLNRDPEAVAAYQAILELEPHNPAETHYQLARLLQDTHKQKAKRHTLIALEQAPRFRAAHQLLLELTANKP</sequence>
<dbReference type="Pfam" id="PF13181">
    <property type="entry name" value="TPR_8"/>
    <property type="match status" value="1"/>
</dbReference>
<dbReference type="PANTHER" id="PTHR12558">
    <property type="entry name" value="CELL DIVISION CYCLE 16,23,27"/>
    <property type="match status" value="1"/>
</dbReference>
<dbReference type="Proteomes" id="UP000263642">
    <property type="component" value="Unassembled WGS sequence"/>
</dbReference>
<dbReference type="PANTHER" id="PTHR12558:SF13">
    <property type="entry name" value="CELL DIVISION CYCLE PROTEIN 27 HOMOLOG"/>
    <property type="match status" value="1"/>
</dbReference>
<dbReference type="SMART" id="SM00028">
    <property type="entry name" value="TPR"/>
    <property type="match status" value="8"/>
</dbReference>
<feature type="domain" description="Peptidase MA-like" evidence="2">
    <location>
        <begin position="524"/>
        <end position="639"/>
    </location>
</feature>
<organism evidence="3 4">
    <name type="scientific">Gimesia maris</name>
    <dbReference type="NCBI Taxonomy" id="122"/>
    <lineage>
        <taxon>Bacteria</taxon>
        <taxon>Pseudomonadati</taxon>
        <taxon>Planctomycetota</taxon>
        <taxon>Planctomycetia</taxon>
        <taxon>Planctomycetales</taxon>
        <taxon>Planctomycetaceae</taxon>
        <taxon>Gimesia</taxon>
    </lineage>
</organism>
<evidence type="ECO:0000313" key="3">
    <source>
        <dbReference type="EMBL" id="HCO23214.1"/>
    </source>
</evidence>
<dbReference type="InterPro" id="IPR011990">
    <property type="entry name" value="TPR-like_helical_dom_sf"/>
</dbReference>
<dbReference type="InterPro" id="IPR019734">
    <property type="entry name" value="TPR_rpt"/>
</dbReference>
<evidence type="ECO:0000256" key="1">
    <source>
        <dbReference type="PROSITE-ProRule" id="PRU00339"/>
    </source>
</evidence>
<dbReference type="AlphaFoldDB" id="A0A3D3R2W7"/>